<dbReference type="PANTHER" id="PTHR14392">
    <property type="entry name" value="NIBAN FAMILY MEMBER"/>
    <property type="match status" value="1"/>
</dbReference>
<evidence type="ECO:0000256" key="2">
    <source>
        <dbReference type="SAM" id="MobiDB-lite"/>
    </source>
</evidence>
<feature type="domain" description="Niban 1/2/3" evidence="3">
    <location>
        <begin position="438"/>
        <end position="602"/>
    </location>
</feature>
<evidence type="ECO:0000259" key="3">
    <source>
        <dbReference type="Pfam" id="PF26086"/>
    </source>
</evidence>
<feature type="region of interest" description="Disordered" evidence="2">
    <location>
        <begin position="800"/>
        <end position="849"/>
    </location>
</feature>
<gene>
    <name evidence="4" type="ORF">Z043_102012</name>
</gene>
<comment type="caution">
    <text evidence="4">The sequence shown here is derived from an EMBL/GenBank/DDBJ whole genome shotgun (WGS) entry which is preliminary data.</text>
</comment>
<accession>A0A0N8K2R6</accession>
<evidence type="ECO:0000256" key="1">
    <source>
        <dbReference type="ARBA" id="ARBA00010251"/>
    </source>
</evidence>
<sequence>GVAASWSPTRQRRAGGGGDTPGAGCQSIAVHPKQGLNPRPAREQAQVTGHAPPLNENGSNEFALTKRVEVASHSFWAVPVDVGQIAARPAGSVQVLPIAGRAMKVLCANAVPGQRDYPPRRTEAELKNFSPHYRRQYLVAFFSQLQDEVEQHKTSQPQLLKRRVPSEDSEVLYKENVLYFDDSRKWKERYLVVRANYSLECHDSSESFAKGGPPRQKLEPAGGAVLTSEEKYATLVDKAFPDPSGAGSKEEPPAPLVAVPGPFPVYLHLPYYRDAYFSFDQEDRHGRFVSVLTDCVRHQSHDFLKKATCEVQAFLKAIQFYRQEKGHYESWDMLIGSDVQVLANLVMEELLPSLQTELLPRLKGKKVEKKRLWFVTVEAAYLLVQEQLSEGLAALKEECRTEAKQQEGLIRANMDQIINSRAFLMDKLQATVSEPALKYCAENVQPYLASILEELMGPISLGFQEARLHCEREMDSLCKQVQEEGAISNLREVLDSLGRDGLQDCYQHVEVLCVQLQELRNRFKFSNALYLVQCAQISIQQLMENAAYTFELLLQAALKENTANPSAAVEKAKRRVLKQYDYDSNTVRKKIFQEALVDITLPALQRSLAPSCKPELQTFDQYIFADHTNFIQVENVYEDILLQTLESEISKVVKEAASMKKHNLFVDSTDLPFVSQASLSESRTPPKSPSSGPAEASLSGSRTPSSPLLGNGDLETQQQMDSPSPGEADHVNVASPVQQNDISSPSPVTTALEDPVLVTEASPSTEAPPVDTDIITGSVAAPRVTCVGQQRVTDRAVYLKSSPDTKGRAPISLDSSAGINDDGAVAPGPCVELRSDGSAPTCVASDNNTALPESVSEMEDDLEAELKEGGVGPGDLAAEVTESGTVTSETPTDLGDSSVIAASSPYDPSAQVPEGNADQTEDFVDSGAASASTSTTGDGGEAGAVSLSGSPNGGDASAGADSDREPGEPAITFGRSASACESEGGATAPDVEVSQGVGSSSQDNLEEEEPSPDSVREIRDLLVEVIEVEELVYKNPPSDQP</sequence>
<feature type="region of interest" description="Disordered" evidence="2">
    <location>
        <begin position="866"/>
        <end position="1017"/>
    </location>
</feature>
<dbReference type="InterPro" id="IPR026088">
    <property type="entry name" value="Niban-like"/>
</dbReference>
<dbReference type="PANTHER" id="PTHR14392:SF3">
    <property type="entry name" value="PROTEIN NIBAN 1"/>
    <property type="match status" value="1"/>
</dbReference>
<reference evidence="4 5" key="1">
    <citation type="submission" date="2015-08" db="EMBL/GenBank/DDBJ databases">
        <title>The genome of the Asian arowana (Scleropages formosus).</title>
        <authorList>
            <person name="Tan M.H."/>
            <person name="Gan H.M."/>
            <person name="Croft L.J."/>
            <person name="Austin C.M."/>
        </authorList>
    </citation>
    <scope>NUCLEOTIDE SEQUENCE [LARGE SCALE GENOMIC DNA]</scope>
    <source>
        <strain evidence="4">Aro1</strain>
    </source>
</reference>
<feature type="compositionally biased region" description="Polar residues" evidence="2">
    <location>
        <begin position="677"/>
        <end position="691"/>
    </location>
</feature>
<dbReference type="AlphaFoldDB" id="A0A0N8K2R6"/>
<dbReference type="EMBL" id="JARO02000459">
    <property type="protein sequence ID" value="KPP78481.1"/>
    <property type="molecule type" value="Genomic_DNA"/>
</dbReference>
<proteinExistence type="inferred from homology"/>
<dbReference type="CDD" id="cd23949">
    <property type="entry name" value="Niban-like"/>
    <property type="match status" value="1"/>
</dbReference>
<evidence type="ECO:0000313" key="5">
    <source>
        <dbReference type="Proteomes" id="UP000034805"/>
    </source>
</evidence>
<feature type="compositionally biased region" description="Low complexity" evidence="2">
    <location>
        <begin position="925"/>
        <end position="936"/>
    </location>
</feature>
<evidence type="ECO:0000313" key="4">
    <source>
        <dbReference type="EMBL" id="KPP78481.1"/>
    </source>
</evidence>
<feature type="compositionally biased region" description="Low complexity" evidence="2">
    <location>
        <begin position="993"/>
        <end position="1002"/>
    </location>
</feature>
<dbReference type="Pfam" id="PF26089">
    <property type="entry name" value="PH_Niban2"/>
    <property type="match status" value="1"/>
</dbReference>
<feature type="compositionally biased region" description="Polar residues" evidence="2">
    <location>
        <begin position="698"/>
        <end position="722"/>
    </location>
</feature>
<name>A0A0N8K2R6_SCLFO</name>
<dbReference type="Proteomes" id="UP000034805">
    <property type="component" value="Unassembled WGS sequence"/>
</dbReference>
<feature type="non-terminal residue" evidence="4">
    <location>
        <position position="1"/>
    </location>
</feature>
<protein>
    <submittedName>
        <fullName evidence="4">Protein Niban-like</fullName>
    </submittedName>
</protein>
<organism evidence="4 5">
    <name type="scientific">Scleropages formosus</name>
    <name type="common">Asian bonytongue</name>
    <name type="synonym">Osteoglossum formosum</name>
    <dbReference type="NCBI Taxonomy" id="113540"/>
    <lineage>
        <taxon>Eukaryota</taxon>
        <taxon>Metazoa</taxon>
        <taxon>Chordata</taxon>
        <taxon>Craniata</taxon>
        <taxon>Vertebrata</taxon>
        <taxon>Euteleostomi</taxon>
        <taxon>Actinopterygii</taxon>
        <taxon>Neopterygii</taxon>
        <taxon>Teleostei</taxon>
        <taxon>Osteoglossocephala</taxon>
        <taxon>Osteoglossomorpha</taxon>
        <taxon>Osteoglossiformes</taxon>
        <taxon>Osteoglossidae</taxon>
        <taxon>Scleropages</taxon>
    </lineage>
</organism>
<dbReference type="Pfam" id="PF26086">
    <property type="entry name" value="Niban2"/>
    <property type="match status" value="1"/>
</dbReference>
<feature type="compositionally biased region" description="Low complexity" evidence="2">
    <location>
        <begin position="879"/>
        <end position="892"/>
    </location>
</feature>
<feature type="region of interest" description="Disordered" evidence="2">
    <location>
        <begin position="677"/>
        <end position="731"/>
    </location>
</feature>
<feature type="region of interest" description="Disordered" evidence="2">
    <location>
        <begin position="1"/>
        <end position="59"/>
    </location>
</feature>
<dbReference type="InterPro" id="IPR059060">
    <property type="entry name" value="Niban_1/2/3_dom"/>
</dbReference>
<comment type="similarity">
    <text evidence="1">Belongs to the Niban family.</text>
</comment>